<dbReference type="Proteomes" id="UP000299102">
    <property type="component" value="Unassembled WGS sequence"/>
</dbReference>
<organism evidence="2 3">
    <name type="scientific">Eumeta variegata</name>
    <name type="common">Bagworm moth</name>
    <name type="synonym">Eumeta japonica</name>
    <dbReference type="NCBI Taxonomy" id="151549"/>
    <lineage>
        <taxon>Eukaryota</taxon>
        <taxon>Metazoa</taxon>
        <taxon>Ecdysozoa</taxon>
        <taxon>Arthropoda</taxon>
        <taxon>Hexapoda</taxon>
        <taxon>Insecta</taxon>
        <taxon>Pterygota</taxon>
        <taxon>Neoptera</taxon>
        <taxon>Endopterygota</taxon>
        <taxon>Lepidoptera</taxon>
        <taxon>Glossata</taxon>
        <taxon>Ditrysia</taxon>
        <taxon>Tineoidea</taxon>
        <taxon>Psychidae</taxon>
        <taxon>Oiketicinae</taxon>
        <taxon>Eumeta</taxon>
    </lineage>
</organism>
<feature type="region of interest" description="Disordered" evidence="1">
    <location>
        <begin position="124"/>
        <end position="153"/>
    </location>
</feature>
<dbReference type="EMBL" id="BGZK01000434">
    <property type="protein sequence ID" value="GBP43354.1"/>
    <property type="molecule type" value="Genomic_DNA"/>
</dbReference>
<keyword evidence="3" id="KW-1185">Reference proteome</keyword>
<name>A0A4C1VZK2_EUMVA</name>
<evidence type="ECO:0000256" key="1">
    <source>
        <dbReference type="SAM" id="MobiDB-lite"/>
    </source>
</evidence>
<comment type="caution">
    <text evidence="2">The sequence shown here is derived from an EMBL/GenBank/DDBJ whole genome shotgun (WGS) entry which is preliminary data.</text>
</comment>
<sequence>MLAFDFDLGTAFGPDPGHILDYVPVPLSTLVPLRVPVLDNTLELNKKWNCNREREQKLDKDEIKDKERYLSMSGIRTKNATDRRIENGARIRNKTKTGTEIENETRIENERGIKCVTGIGIDESKSAEQRLPGQKRTVSSSRLKLRPGKQCSA</sequence>
<gene>
    <name evidence="2" type="ORF">EVAR_34270_1</name>
</gene>
<evidence type="ECO:0000313" key="3">
    <source>
        <dbReference type="Proteomes" id="UP000299102"/>
    </source>
</evidence>
<dbReference type="AlphaFoldDB" id="A0A4C1VZK2"/>
<proteinExistence type="predicted"/>
<protein>
    <submittedName>
        <fullName evidence="2">Uncharacterized protein</fullName>
    </submittedName>
</protein>
<accession>A0A4C1VZK2</accession>
<evidence type="ECO:0000313" key="2">
    <source>
        <dbReference type="EMBL" id="GBP43354.1"/>
    </source>
</evidence>
<reference evidence="2 3" key="1">
    <citation type="journal article" date="2019" name="Commun. Biol.">
        <title>The bagworm genome reveals a unique fibroin gene that provides high tensile strength.</title>
        <authorList>
            <person name="Kono N."/>
            <person name="Nakamura H."/>
            <person name="Ohtoshi R."/>
            <person name="Tomita M."/>
            <person name="Numata K."/>
            <person name="Arakawa K."/>
        </authorList>
    </citation>
    <scope>NUCLEOTIDE SEQUENCE [LARGE SCALE GENOMIC DNA]</scope>
</reference>